<evidence type="ECO:0000313" key="2">
    <source>
        <dbReference type="Proteomes" id="UP000617684"/>
    </source>
</evidence>
<evidence type="ECO:0000313" key="1">
    <source>
        <dbReference type="EMBL" id="QIG70556.1"/>
    </source>
</evidence>
<sequence>MRGKHKAEPNEYDVSRARNSLRDIVYFGNSPSTRMSEDDAIILDRYIDFLEEQLGSLIEQYHGVPTEYFNMIKREHLEWRPLGPTRLYDL</sequence>
<dbReference type="EMBL" id="MN988517">
    <property type="protein sequence ID" value="QIG70556.1"/>
    <property type="molecule type" value="Genomic_DNA"/>
</dbReference>
<reference evidence="1" key="1">
    <citation type="submission" date="2020-01" db="EMBL/GenBank/DDBJ databases">
        <title>Patterns of diversity and host range of bacteriophage communities associated with bean-nodulatin bacteria.</title>
        <authorList>
            <person name="Vann Cauwenberghe J."/>
            <person name="Santamaria R.I."/>
            <person name="Bustos P."/>
            <person name="Juarez S."/>
            <person name="Gonzalez V."/>
        </authorList>
    </citation>
    <scope>NUCLEOTIDE SEQUENCE</scope>
</reference>
<keyword evidence="2" id="KW-1185">Reference proteome</keyword>
<protein>
    <submittedName>
        <fullName evidence="1">Uncharacterized protein</fullName>
    </submittedName>
</protein>
<name>A0A7S5R3Q8_9CAUD</name>
<accession>A0A7S5R3Q8</accession>
<dbReference type="Proteomes" id="UP000617684">
    <property type="component" value="Segment"/>
</dbReference>
<organism evidence="1 2">
    <name type="scientific">Rhizobium phage RHph_N38</name>
    <dbReference type="NCBI Taxonomy" id="2509750"/>
    <lineage>
        <taxon>Viruses</taxon>
        <taxon>Duplodnaviria</taxon>
        <taxon>Heunggongvirae</taxon>
        <taxon>Uroviricota</taxon>
        <taxon>Caudoviricetes</taxon>
        <taxon>Schitoviridae</taxon>
        <taxon>Demetervirinae</taxon>
        <taxon>Cyamitesvirus</taxon>
        <taxon>Cyamitesvirus N38</taxon>
    </lineage>
</organism>
<gene>
    <name evidence="1" type="ORF">EVB89_095</name>
</gene>
<proteinExistence type="predicted"/>